<comment type="similarity">
    <text evidence="2">Belongs to the mitochondrial carrier (TC 2.A.29) family.</text>
</comment>
<organism evidence="9 10">
    <name type="scientific">Solanum tuberosum</name>
    <name type="common">Potato</name>
    <dbReference type="NCBI Taxonomy" id="4113"/>
    <lineage>
        <taxon>Eukaryota</taxon>
        <taxon>Viridiplantae</taxon>
        <taxon>Streptophyta</taxon>
        <taxon>Embryophyta</taxon>
        <taxon>Tracheophyta</taxon>
        <taxon>Spermatophyta</taxon>
        <taxon>Magnoliopsida</taxon>
        <taxon>eudicotyledons</taxon>
        <taxon>Gunneridae</taxon>
        <taxon>Pentapetalae</taxon>
        <taxon>asterids</taxon>
        <taxon>lamiids</taxon>
        <taxon>Solanales</taxon>
        <taxon>Solanaceae</taxon>
        <taxon>Solanoideae</taxon>
        <taxon>Solaneae</taxon>
        <taxon>Solanum</taxon>
    </lineage>
</organism>
<evidence type="ECO:0000256" key="2">
    <source>
        <dbReference type="ARBA" id="ARBA00006375"/>
    </source>
</evidence>
<dbReference type="Proteomes" id="UP000011115">
    <property type="component" value="Unassembled WGS sequence"/>
</dbReference>
<evidence type="ECO:0000313" key="10">
    <source>
        <dbReference type="Proteomes" id="UP000011115"/>
    </source>
</evidence>
<keyword evidence="10" id="KW-1185">Reference proteome</keyword>
<dbReference type="Gene3D" id="1.50.40.10">
    <property type="entry name" value="Mitochondrial carrier domain"/>
    <property type="match status" value="1"/>
</dbReference>
<dbReference type="HOGENOM" id="CLU_015166_3_0_1"/>
<reference evidence="9" key="2">
    <citation type="submission" date="2015-06" db="UniProtKB">
        <authorList>
            <consortium name="EnsemblPlants"/>
        </authorList>
    </citation>
    <scope>IDENTIFICATION</scope>
    <source>
        <strain evidence="9">DM1-3 516 R44</strain>
    </source>
</reference>
<evidence type="ECO:0000256" key="7">
    <source>
        <dbReference type="ARBA" id="ARBA00023136"/>
    </source>
</evidence>
<accession>M1AGD7</accession>
<dbReference type="Pfam" id="PF00153">
    <property type="entry name" value="Mito_carr"/>
    <property type="match status" value="1"/>
</dbReference>
<keyword evidence="7 8" id="KW-0472">Membrane</keyword>
<dbReference type="GO" id="GO:0000095">
    <property type="term" value="F:S-adenosyl-L-methionine transmembrane transporter activity"/>
    <property type="evidence" value="ECO:0000318"/>
    <property type="project" value="GO_Central"/>
</dbReference>
<dbReference type="PANTHER" id="PTHR45667">
    <property type="entry name" value="S-ADENOSYLMETHIONINE MITOCHONDRIAL CARRIER PROTEIN"/>
    <property type="match status" value="1"/>
</dbReference>
<protein>
    <submittedName>
        <fullName evidence="9">Mitochondrial carrier protein</fullName>
    </submittedName>
</protein>
<evidence type="ECO:0000313" key="9">
    <source>
        <dbReference type="EnsemblPlants" id="PGSC0003DMT400022203"/>
    </source>
</evidence>
<dbReference type="InterPro" id="IPR023395">
    <property type="entry name" value="MCP_dom_sf"/>
</dbReference>
<evidence type="ECO:0000256" key="8">
    <source>
        <dbReference type="SAM" id="Phobius"/>
    </source>
</evidence>
<dbReference type="AlphaFoldDB" id="M1AGD7"/>
<feature type="transmembrane region" description="Helical" evidence="8">
    <location>
        <begin position="152"/>
        <end position="176"/>
    </location>
</feature>
<dbReference type="InParanoid" id="M1AGD7"/>
<proteinExistence type="inferred from homology"/>
<dbReference type="Gramene" id="PGSC0003DMT400022203">
    <property type="protein sequence ID" value="PGSC0003DMT400022203"/>
    <property type="gene ID" value="PGSC0003DMG400008617"/>
</dbReference>
<dbReference type="GO" id="GO:0005743">
    <property type="term" value="C:mitochondrial inner membrane"/>
    <property type="evidence" value="ECO:0000318"/>
    <property type="project" value="GO_Central"/>
</dbReference>
<keyword evidence="5" id="KW-0677">Repeat</keyword>
<sequence length="177" mass="19900">MVLKELITHRIQSGAKGRSWQVLMRILDKDGILRLRKTKRERVEPFQSVCCGALAGAISASLAMLLDVVKTWLMTQFDSEPANKVDVSMVTGILATVRQILKGERRNKKNSQLASYVVLHLTFRGQFGRRGRNIFSAGHLAYYKLPWGIPDIAFSVIGSALFSACAYYNFILMLSFE</sequence>
<evidence type="ECO:0000256" key="4">
    <source>
        <dbReference type="ARBA" id="ARBA00022692"/>
    </source>
</evidence>
<keyword evidence="4 8" id="KW-0812">Transmembrane</keyword>
<reference evidence="10" key="1">
    <citation type="journal article" date="2011" name="Nature">
        <title>Genome sequence and analysis of the tuber crop potato.</title>
        <authorList>
            <consortium name="The Potato Genome Sequencing Consortium"/>
        </authorList>
    </citation>
    <scope>NUCLEOTIDE SEQUENCE [LARGE SCALE GENOMIC DNA]</scope>
    <source>
        <strain evidence="10">cv. DM1-3 516 R44</strain>
    </source>
</reference>
<dbReference type="eggNOG" id="KOG0768">
    <property type="taxonomic scope" value="Eukaryota"/>
</dbReference>
<dbReference type="ExpressionAtlas" id="M1AGD7">
    <property type="expression patterns" value="baseline"/>
</dbReference>
<dbReference type="EnsemblPlants" id="PGSC0003DMT400022203">
    <property type="protein sequence ID" value="PGSC0003DMT400022203"/>
    <property type="gene ID" value="PGSC0003DMG400008617"/>
</dbReference>
<keyword evidence="6 8" id="KW-1133">Transmembrane helix</keyword>
<evidence type="ECO:0000256" key="1">
    <source>
        <dbReference type="ARBA" id="ARBA00004141"/>
    </source>
</evidence>
<evidence type="ECO:0000256" key="5">
    <source>
        <dbReference type="ARBA" id="ARBA00022737"/>
    </source>
</evidence>
<dbReference type="InterPro" id="IPR018108">
    <property type="entry name" value="MCP_transmembrane"/>
</dbReference>
<dbReference type="SUPFAM" id="SSF103506">
    <property type="entry name" value="Mitochondrial carrier"/>
    <property type="match status" value="1"/>
</dbReference>
<comment type="subcellular location">
    <subcellularLocation>
        <location evidence="1">Membrane</location>
        <topology evidence="1">Multi-pass membrane protein</topology>
    </subcellularLocation>
</comment>
<feature type="transmembrane region" description="Helical" evidence="8">
    <location>
        <begin position="46"/>
        <end position="66"/>
    </location>
</feature>
<evidence type="ECO:0000256" key="3">
    <source>
        <dbReference type="ARBA" id="ARBA00022448"/>
    </source>
</evidence>
<dbReference type="PaxDb" id="4113-PGSC0003DMT400022203"/>
<evidence type="ECO:0000256" key="6">
    <source>
        <dbReference type="ARBA" id="ARBA00022989"/>
    </source>
</evidence>
<name>M1AGD7_SOLTU</name>
<keyword evidence="3" id="KW-0813">Transport</keyword>